<sequence length="53" mass="6162">MMFSLSAVAAPNVTIKGKDFYRDGRRWLPKGIQIEGLNRPFRTSCIRFQMNRS</sequence>
<evidence type="ECO:0000313" key="1">
    <source>
        <dbReference type="EMBL" id="MBB5341379.1"/>
    </source>
</evidence>
<comment type="caution">
    <text evidence="1">The sequence shown here is derived from an EMBL/GenBank/DDBJ whole genome shotgun (WGS) entry which is preliminary data.</text>
</comment>
<dbReference type="Proteomes" id="UP000569005">
    <property type="component" value="Unassembled WGS sequence"/>
</dbReference>
<keyword evidence="2" id="KW-1185">Reference proteome</keyword>
<dbReference type="EMBL" id="JACHEA010000001">
    <property type="protein sequence ID" value="MBB5341379.1"/>
    <property type="molecule type" value="Genomic_DNA"/>
</dbReference>
<gene>
    <name evidence="1" type="ORF">HDF13_003712</name>
</gene>
<reference evidence="1" key="1">
    <citation type="submission" date="2020-08" db="EMBL/GenBank/DDBJ databases">
        <title>Genomic Encyclopedia of Type Strains, Phase IV (KMG-V): Genome sequencing to study the core and pangenomes of soil and plant-associated prokaryotes.</title>
        <authorList>
            <person name="Whitman W."/>
        </authorList>
    </citation>
    <scope>NUCLEOTIDE SEQUENCE</scope>
    <source>
        <strain evidence="1">M8UP15</strain>
    </source>
</reference>
<accession>A0ACC5P3X9</accession>
<name>A0ACC5P3X9_9BACT</name>
<organism evidence="1 2">
    <name type="scientific">Tunturiibacter gelidiferens</name>
    <dbReference type="NCBI Taxonomy" id="3069689"/>
    <lineage>
        <taxon>Bacteria</taxon>
        <taxon>Pseudomonadati</taxon>
        <taxon>Acidobacteriota</taxon>
        <taxon>Terriglobia</taxon>
        <taxon>Terriglobales</taxon>
        <taxon>Acidobacteriaceae</taxon>
        <taxon>Tunturiibacter</taxon>
    </lineage>
</organism>
<protein>
    <submittedName>
        <fullName evidence="1">Uncharacterized protein</fullName>
    </submittedName>
</protein>
<proteinExistence type="predicted"/>
<evidence type="ECO:0000313" key="2">
    <source>
        <dbReference type="Proteomes" id="UP000569005"/>
    </source>
</evidence>